<dbReference type="PROSITE" id="PS50181">
    <property type="entry name" value="FBOX"/>
    <property type="match status" value="1"/>
</dbReference>
<sequence>MASHISSQTKDGRALTNEDFPPGDIYYLQTFPTELLIKIYCQLGSFSTVYRLGATCRRLQSVWAENTNIIYKSIAPLEIRCHRHARNLLADQGGSAPDAPVSVWDVQRLTRNVCNVNRTMKVFDDEVACHVSKHSISPDPVTWGRRTRPQHLTDTERRRFIRAYYQMWGVLILELEKQNDRMDSISLKDLAVMVDLTEPWSWIRPNVKIGDESILERDPEERNSLHERLHLVLMEV</sequence>
<accession>A0A2I2FWD7</accession>
<dbReference type="EMBL" id="MSFO01000008">
    <property type="protein sequence ID" value="PLB44950.1"/>
    <property type="molecule type" value="Genomic_DNA"/>
</dbReference>
<dbReference type="SUPFAM" id="SSF81383">
    <property type="entry name" value="F-box domain"/>
    <property type="match status" value="1"/>
</dbReference>
<dbReference type="VEuPathDB" id="FungiDB:P170DRAFT_479489"/>
<dbReference type="AlphaFoldDB" id="A0A2I2FWD7"/>
<evidence type="ECO:0000313" key="3">
    <source>
        <dbReference type="Proteomes" id="UP000234275"/>
    </source>
</evidence>
<comment type="caution">
    <text evidence="2">The sequence shown here is derived from an EMBL/GenBank/DDBJ whole genome shotgun (WGS) entry which is preliminary data.</text>
</comment>
<name>A0A2I2FWD7_9EURO</name>
<evidence type="ECO:0000259" key="1">
    <source>
        <dbReference type="PROSITE" id="PS50181"/>
    </source>
</evidence>
<reference evidence="2 3" key="1">
    <citation type="submission" date="2016-12" db="EMBL/GenBank/DDBJ databases">
        <title>The genomes of Aspergillus section Nigri reveals drivers in fungal speciation.</title>
        <authorList>
            <consortium name="DOE Joint Genome Institute"/>
            <person name="Vesth T.C."/>
            <person name="Nybo J."/>
            <person name="Theobald S."/>
            <person name="Brandl J."/>
            <person name="Frisvad J.C."/>
            <person name="Nielsen K.F."/>
            <person name="Lyhne E.K."/>
            <person name="Kogle M.E."/>
            <person name="Kuo A."/>
            <person name="Riley R."/>
            <person name="Clum A."/>
            <person name="Nolan M."/>
            <person name="Lipzen A."/>
            <person name="Salamov A."/>
            <person name="Henrissat B."/>
            <person name="Wiebenga A."/>
            <person name="De Vries R.P."/>
            <person name="Grigoriev I.V."/>
            <person name="Mortensen U.H."/>
            <person name="Andersen M.R."/>
            <person name="Baker S.E."/>
        </authorList>
    </citation>
    <scope>NUCLEOTIDE SEQUENCE [LARGE SCALE GENOMIC DNA]</scope>
    <source>
        <strain evidence="2 3">IBT 23096</strain>
    </source>
</reference>
<dbReference type="RefSeq" id="XP_024700252.1">
    <property type="nucleotide sequence ID" value="XM_024853683.1"/>
</dbReference>
<feature type="domain" description="F-box" evidence="1">
    <location>
        <begin position="25"/>
        <end position="74"/>
    </location>
</feature>
<protein>
    <recommendedName>
        <fullName evidence="1">F-box domain-containing protein</fullName>
    </recommendedName>
</protein>
<dbReference type="GeneID" id="36561381"/>
<dbReference type="OrthoDB" id="5365320at2759"/>
<keyword evidence="3" id="KW-1185">Reference proteome</keyword>
<proteinExistence type="predicted"/>
<gene>
    <name evidence="2" type="ORF">P170DRAFT_479489</name>
</gene>
<organism evidence="2 3">
    <name type="scientific">Aspergillus steynii IBT 23096</name>
    <dbReference type="NCBI Taxonomy" id="1392250"/>
    <lineage>
        <taxon>Eukaryota</taxon>
        <taxon>Fungi</taxon>
        <taxon>Dikarya</taxon>
        <taxon>Ascomycota</taxon>
        <taxon>Pezizomycotina</taxon>
        <taxon>Eurotiomycetes</taxon>
        <taxon>Eurotiomycetidae</taxon>
        <taxon>Eurotiales</taxon>
        <taxon>Aspergillaceae</taxon>
        <taxon>Aspergillus</taxon>
        <taxon>Aspergillus subgen. Circumdati</taxon>
    </lineage>
</organism>
<dbReference type="InterPro" id="IPR001810">
    <property type="entry name" value="F-box_dom"/>
</dbReference>
<evidence type="ECO:0000313" key="2">
    <source>
        <dbReference type="EMBL" id="PLB44950.1"/>
    </source>
</evidence>
<dbReference type="Proteomes" id="UP000234275">
    <property type="component" value="Unassembled WGS sequence"/>
</dbReference>
<dbReference type="InterPro" id="IPR036047">
    <property type="entry name" value="F-box-like_dom_sf"/>
</dbReference>